<sequence>MDVHFLLLLYALLLQHYTMLVADLSALLPLLAHPIDLFDALADSFLFITTTLIRQLLATALTGRGPHRLACRLIVVFALTVTSAVATTLCGFAWLSRWAWGALCALVGIPGMAGLGISEVVSFLTTDHVLAEGLLHYLTIVTARSARRAPPPPTRAPWTSNSSEADATTFGSHADAAARAAPVTPEPRYTSVVDEWRHAVYTDEDFQEDDAVSTSATTSSDTPVYSDFQTSSLALVLYNGSMRSSASTAAGHALVSASGSSMPTTPFRRAQQSITAPAPTRLCEPVSRLLLTPSPAHAEDYDDETFFAASDNSPSSSQSSSPSSLFDTGRSLTPFTMLTSPDWSPVKPFVKKISTSVACQTDDLSKPAQLDTAEPAESNTVEKPRPAVVTKETHSTEPRAEQTERCGSLLFCGLTSAQIESLLVRSKPIQPGESNDVAIEIRVDVETVVDIEETCPALKMVDLGIATEFNMPDAPEAVSPVSATNSPASNPLPSIAPPSIIITPPSPGEQRAKEVVNVQDEQVMDGSKEASATAEVFAAVPLPNVTVCDDSHASNIPEKPASSNVPELRPSPEVSIPIPSPIPSTKATPSQSLDSDGTYTLANVRLPALEEQHLNKGFDRLSIADDGYPTPKRVEKYPLAAPTLSPRYCTPGRYVPTHALMLTFAPIPAESMTEVEVTETVELMVTEPITTTAPNIAALPQVLADVDVVMVASLNPIVQQATQTPDQDMALIQSPLKFSSINLPLQPHALTTTMKPSKSGQPTMSQIYYPGSTSIASASKGKAVDPAERPHALQGDPPHANLANSRRCATQQNAQQPSASQVWSEHMRVAAQCAVSKSKLSSPSRVDRRDDTPRLKTGPIIVGASVSRPSKRRAESMDRADADVDVVEEGRRRRQFRSEPSLPSLPTKAVSSHPMRTRSKRRDPRRDAVEGAWQRRVSHVQELQQVPWPKRALPRAMSARAEETSAETIVNPLVAPAVLVTNTKTLSRRDDIRRARALAEPTPEAPRKRRANRMEIEDERPQKRLRFVPLPEESAKASRPQKALRRHRREPSPSASNKQITNGVSQPPTEAQERPSVSTQRLADKHSQPAKSTSSRASELAARHRISVHELLKPSECQAGKKRTARDAGLPTMSREKASAAANAIENEILNALLEELSAAVSSAGFVGCALLAIAVDLRTVLDVSSAVASSCIVNTHAAVNVCPRPFFPSSLELFL</sequence>
<dbReference type="EMBL" id="GL377313">
    <property type="protein sequence ID" value="EFI92429.1"/>
    <property type="molecule type" value="Genomic_DNA"/>
</dbReference>
<evidence type="ECO:0000256" key="2">
    <source>
        <dbReference type="SAM" id="Phobius"/>
    </source>
</evidence>
<keyword evidence="2" id="KW-0812">Transmembrane</keyword>
<feature type="compositionally biased region" description="Low complexity" evidence="1">
    <location>
        <begin position="313"/>
        <end position="324"/>
    </location>
</feature>
<dbReference type="AlphaFoldDB" id="D8QIL2"/>
<dbReference type="RefSeq" id="XP_003027332.1">
    <property type="nucleotide sequence ID" value="XM_003027286.1"/>
</dbReference>
<feature type="region of interest" description="Disordered" evidence="1">
    <location>
        <begin position="364"/>
        <end position="402"/>
    </location>
</feature>
<feature type="compositionally biased region" description="Polar residues" evidence="1">
    <location>
        <begin position="802"/>
        <end position="823"/>
    </location>
</feature>
<feature type="compositionally biased region" description="Basic and acidic residues" evidence="1">
    <location>
        <begin position="872"/>
        <end position="882"/>
    </location>
</feature>
<feature type="region of interest" description="Disordered" evidence="1">
    <location>
        <begin position="256"/>
        <end position="278"/>
    </location>
</feature>
<feature type="region of interest" description="Disordered" evidence="1">
    <location>
        <begin position="994"/>
        <end position="1132"/>
    </location>
</feature>
<feature type="non-terminal residue" evidence="3">
    <location>
        <position position="1216"/>
    </location>
</feature>
<feature type="region of interest" description="Disordered" evidence="1">
    <location>
        <begin position="307"/>
        <end position="327"/>
    </location>
</feature>
<gene>
    <name evidence="3" type="ORF">SCHCODRAFT_113731</name>
</gene>
<feature type="compositionally biased region" description="Basic and acidic residues" evidence="1">
    <location>
        <begin position="782"/>
        <end position="791"/>
    </location>
</feature>
<feature type="compositionally biased region" description="Polar residues" evidence="1">
    <location>
        <begin position="585"/>
        <end position="595"/>
    </location>
</feature>
<dbReference type="GeneID" id="9596725"/>
<feature type="region of interest" description="Disordered" evidence="1">
    <location>
        <begin position="147"/>
        <end position="166"/>
    </location>
</feature>
<organism evidence="4">
    <name type="scientific">Schizophyllum commune (strain H4-8 / FGSC 9210)</name>
    <name type="common">Split gill fungus</name>
    <dbReference type="NCBI Taxonomy" id="578458"/>
    <lineage>
        <taxon>Eukaryota</taxon>
        <taxon>Fungi</taxon>
        <taxon>Dikarya</taxon>
        <taxon>Basidiomycota</taxon>
        <taxon>Agaricomycotina</taxon>
        <taxon>Agaricomycetes</taxon>
        <taxon>Agaricomycetidae</taxon>
        <taxon>Agaricales</taxon>
        <taxon>Schizophyllaceae</taxon>
        <taxon>Schizophyllum</taxon>
    </lineage>
</organism>
<evidence type="ECO:0000313" key="3">
    <source>
        <dbReference type="EMBL" id="EFI92429.1"/>
    </source>
</evidence>
<dbReference type="Proteomes" id="UP000007431">
    <property type="component" value="Unassembled WGS sequence"/>
</dbReference>
<reference evidence="3 4" key="1">
    <citation type="journal article" date="2010" name="Nat. Biotechnol.">
        <title>Genome sequence of the model mushroom Schizophyllum commune.</title>
        <authorList>
            <person name="Ohm R.A."/>
            <person name="de Jong J.F."/>
            <person name="Lugones L.G."/>
            <person name="Aerts A."/>
            <person name="Kothe E."/>
            <person name="Stajich J.E."/>
            <person name="de Vries R.P."/>
            <person name="Record E."/>
            <person name="Levasseur A."/>
            <person name="Baker S.E."/>
            <person name="Bartholomew K.A."/>
            <person name="Coutinho P.M."/>
            <person name="Erdmann S."/>
            <person name="Fowler T.J."/>
            <person name="Gathman A.C."/>
            <person name="Lombard V."/>
            <person name="Henrissat B."/>
            <person name="Knabe N."/>
            <person name="Kuees U."/>
            <person name="Lilly W.W."/>
            <person name="Lindquist E."/>
            <person name="Lucas S."/>
            <person name="Magnuson J.K."/>
            <person name="Piumi F."/>
            <person name="Raudaskoski M."/>
            <person name="Salamov A."/>
            <person name="Schmutz J."/>
            <person name="Schwarze F.W.M.R."/>
            <person name="vanKuyk P.A."/>
            <person name="Horton J.S."/>
            <person name="Grigoriev I.V."/>
            <person name="Woesten H.A.B."/>
        </authorList>
    </citation>
    <scope>NUCLEOTIDE SEQUENCE [LARGE SCALE GENOMIC DNA]</scope>
    <source>
        <strain evidence="4">H4-8 / FGSC 9210</strain>
    </source>
</reference>
<evidence type="ECO:0000256" key="1">
    <source>
        <dbReference type="SAM" id="MobiDB-lite"/>
    </source>
</evidence>
<keyword evidence="2" id="KW-1133">Transmembrane helix</keyword>
<feature type="compositionally biased region" description="Basic and acidic residues" evidence="1">
    <location>
        <begin position="845"/>
        <end position="854"/>
    </location>
</feature>
<accession>D8QIL2</accession>
<dbReference type="VEuPathDB" id="FungiDB:SCHCODRAFT_02519083"/>
<feature type="compositionally biased region" description="Polar residues" evidence="1">
    <location>
        <begin position="257"/>
        <end position="275"/>
    </location>
</feature>
<feature type="compositionally biased region" description="Basic and acidic residues" evidence="1">
    <location>
        <begin position="1012"/>
        <end position="1022"/>
    </location>
</feature>
<dbReference type="OMA" id="RRDKERW"/>
<feature type="region of interest" description="Disordered" evidence="1">
    <location>
        <begin position="779"/>
        <end position="930"/>
    </location>
</feature>
<proteinExistence type="predicted"/>
<evidence type="ECO:0000313" key="4">
    <source>
        <dbReference type="Proteomes" id="UP000007431"/>
    </source>
</evidence>
<dbReference type="HOGENOM" id="CLU_269178_0_0_1"/>
<keyword evidence="2" id="KW-0472">Membrane</keyword>
<feature type="compositionally biased region" description="Polar residues" evidence="1">
    <location>
        <begin position="1053"/>
        <end position="1081"/>
    </location>
</feature>
<dbReference type="OrthoDB" id="10426438at2759"/>
<keyword evidence="4" id="KW-1185">Reference proteome</keyword>
<dbReference type="InParanoid" id="D8QIL2"/>
<feature type="compositionally biased region" description="Basic and acidic residues" evidence="1">
    <location>
        <begin position="380"/>
        <end position="402"/>
    </location>
</feature>
<feature type="transmembrane region" description="Helical" evidence="2">
    <location>
        <begin position="73"/>
        <end position="95"/>
    </location>
</feature>
<feature type="region of interest" description="Disordered" evidence="1">
    <location>
        <begin position="576"/>
        <end position="595"/>
    </location>
</feature>
<dbReference type="KEGG" id="scm:SCHCO_02519083"/>
<protein>
    <submittedName>
        <fullName evidence="3">Uncharacterized protein</fullName>
    </submittedName>
</protein>
<name>D8QIL2_SCHCM</name>